<feature type="region of interest" description="Disordered" evidence="1">
    <location>
        <begin position="587"/>
        <end position="616"/>
    </location>
</feature>
<organism evidence="2 3">
    <name type="scientific">Ascochyta lentis</name>
    <dbReference type="NCBI Taxonomy" id="205686"/>
    <lineage>
        <taxon>Eukaryota</taxon>
        <taxon>Fungi</taxon>
        <taxon>Dikarya</taxon>
        <taxon>Ascomycota</taxon>
        <taxon>Pezizomycotina</taxon>
        <taxon>Dothideomycetes</taxon>
        <taxon>Pleosporomycetidae</taxon>
        <taxon>Pleosporales</taxon>
        <taxon>Pleosporineae</taxon>
        <taxon>Didymellaceae</taxon>
        <taxon>Ascochyta</taxon>
    </lineage>
</organism>
<feature type="region of interest" description="Disordered" evidence="1">
    <location>
        <begin position="1"/>
        <end position="26"/>
    </location>
</feature>
<dbReference type="Proteomes" id="UP000651452">
    <property type="component" value="Unassembled WGS sequence"/>
</dbReference>
<feature type="compositionally biased region" description="Basic and acidic residues" evidence="1">
    <location>
        <begin position="7"/>
        <end position="20"/>
    </location>
</feature>
<evidence type="ECO:0000256" key="1">
    <source>
        <dbReference type="SAM" id="MobiDB-lite"/>
    </source>
</evidence>
<feature type="region of interest" description="Disordered" evidence="1">
    <location>
        <begin position="137"/>
        <end position="193"/>
    </location>
</feature>
<name>A0A8H7J0X6_9PLEO</name>
<reference evidence="2" key="1">
    <citation type="submission" date="2018-12" db="EMBL/GenBank/DDBJ databases">
        <authorList>
            <person name="Syme R.A."/>
            <person name="Farfan-Caceres L."/>
            <person name="Lichtenzveig J."/>
        </authorList>
    </citation>
    <scope>NUCLEOTIDE SEQUENCE</scope>
    <source>
        <strain evidence="2">Al4</strain>
    </source>
</reference>
<dbReference type="EMBL" id="RZGK01000016">
    <property type="protein sequence ID" value="KAF9693153.1"/>
    <property type="molecule type" value="Genomic_DNA"/>
</dbReference>
<dbReference type="AlphaFoldDB" id="A0A8H7J0X6"/>
<dbReference type="OrthoDB" id="3796227at2759"/>
<sequence>MSGFDLDTNRSHRDILDRQSRPQRQSTWIPKQGDWRYSTDAFQYDGFDGSPRNRTTWDELDYDHHISRRSGGSDSYAASSCFVAEDDEYVLEEAAMPERRAPSSSSRFLNPDAEKLAASATYPIQLERTRYKIRSPASSNRFSGMDAPTSARRHLASESVTAKGRTGRRTRPEKEVEDQCDDDISLGASPSNDDAMKTASNLLPPIESFSGKTWQDETHNFDIRLICAAIRAPDEKRPKLVKTYSWYPSAVPIDALFPPGVPISAKEICAYYPHHVRWQDIMLRLIHNDYRGSDILGIQAAFRGAPQHHMDPAVMNQIQRDNARHVLPDFKTTGYQGKGDANQYTDHLKPGAYLEKRLKGYITPTFDQLLRGLKHLPDGQDARGLTHCLFWYHNICNTFTPKLELNVLHTQALIRALRQPVSTIGSRNLDRLVLDDWRHQKHVEKVSITNMKTRIQKQNSKQSAKTCSRSQAMLDIHKDPIDLKVRVKIPIRHILTFPFLALHGIVSEALQLGIDNAEERKSAMKNYMMPPRHAKVVRATPTDTVHRTPKRPRSIEVDNELGLMTTPKRQCKSNDRVESLIERTPKRPTVSPITPRTLTYSASSTQPTKTPLKMESSPLKRYCVQASLM</sequence>
<feature type="compositionally biased region" description="Polar residues" evidence="1">
    <location>
        <begin position="591"/>
        <end position="609"/>
    </location>
</feature>
<accession>A0A8H7J0X6</accession>
<keyword evidence="3" id="KW-1185">Reference proteome</keyword>
<proteinExistence type="predicted"/>
<protein>
    <submittedName>
        <fullName evidence="2">Uncharacterized protein</fullName>
    </submittedName>
</protein>
<reference evidence="2" key="2">
    <citation type="submission" date="2020-09" db="EMBL/GenBank/DDBJ databases">
        <title>Reference genome assembly for Australian Ascochyta lentis isolate Al4.</title>
        <authorList>
            <person name="Lee R.C."/>
            <person name="Farfan-Caceres L.M."/>
            <person name="Debler J.W."/>
            <person name="Williams A.H."/>
            <person name="Henares B.M."/>
        </authorList>
    </citation>
    <scope>NUCLEOTIDE SEQUENCE</scope>
    <source>
        <strain evidence="2">Al4</strain>
    </source>
</reference>
<comment type="caution">
    <text evidence="2">The sequence shown here is derived from an EMBL/GenBank/DDBJ whole genome shotgun (WGS) entry which is preliminary data.</text>
</comment>
<evidence type="ECO:0000313" key="3">
    <source>
        <dbReference type="Proteomes" id="UP000651452"/>
    </source>
</evidence>
<feature type="compositionally biased region" description="Acidic residues" evidence="1">
    <location>
        <begin position="175"/>
        <end position="184"/>
    </location>
</feature>
<evidence type="ECO:0000313" key="2">
    <source>
        <dbReference type="EMBL" id="KAF9693153.1"/>
    </source>
</evidence>
<gene>
    <name evidence="2" type="ORF">EKO04_008631</name>
</gene>